<organism evidence="1 2">
    <name type="scientific">Alienimonas californiensis</name>
    <dbReference type="NCBI Taxonomy" id="2527989"/>
    <lineage>
        <taxon>Bacteria</taxon>
        <taxon>Pseudomonadati</taxon>
        <taxon>Planctomycetota</taxon>
        <taxon>Planctomycetia</taxon>
        <taxon>Planctomycetales</taxon>
        <taxon>Planctomycetaceae</taxon>
        <taxon>Alienimonas</taxon>
    </lineage>
</organism>
<dbReference type="Proteomes" id="UP000318741">
    <property type="component" value="Chromosome"/>
</dbReference>
<accession>A0A517PFD7</accession>
<reference evidence="1 2" key="1">
    <citation type="submission" date="2019-02" db="EMBL/GenBank/DDBJ databases">
        <title>Deep-cultivation of Planctomycetes and their phenomic and genomic characterization uncovers novel biology.</title>
        <authorList>
            <person name="Wiegand S."/>
            <person name="Jogler M."/>
            <person name="Boedeker C."/>
            <person name="Pinto D."/>
            <person name="Vollmers J."/>
            <person name="Rivas-Marin E."/>
            <person name="Kohn T."/>
            <person name="Peeters S.H."/>
            <person name="Heuer A."/>
            <person name="Rast P."/>
            <person name="Oberbeckmann S."/>
            <person name="Bunk B."/>
            <person name="Jeske O."/>
            <person name="Meyerdierks A."/>
            <person name="Storesund J.E."/>
            <person name="Kallscheuer N."/>
            <person name="Luecker S."/>
            <person name="Lage O.M."/>
            <person name="Pohl T."/>
            <person name="Merkel B.J."/>
            <person name="Hornburger P."/>
            <person name="Mueller R.-W."/>
            <person name="Bruemmer F."/>
            <person name="Labrenz M."/>
            <person name="Spormann A.M."/>
            <person name="Op den Camp H."/>
            <person name="Overmann J."/>
            <person name="Amann R."/>
            <person name="Jetten M.S.M."/>
            <person name="Mascher T."/>
            <person name="Medema M.H."/>
            <person name="Devos D.P."/>
            <person name="Kaster A.-K."/>
            <person name="Ovreas L."/>
            <person name="Rohde M."/>
            <person name="Galperin M.Y."/>
            <person name="Jogler C."/>
        </authorList>
    </citation>
    <scope>NUCLEOTIDE SEQUENCE [LARGE SCALE GENOMIC DNA]</scope>
    <source>
        <strain evidence="1 2">CA12</strain>
    </source>
</reference>
<sequence length="71" mass="7269">MPPLDLSRPGHAPYPASVGQYCPKTYGLGAGQRLIVRTRATVGRAAASVVAARSSAPGAVRVASTDRRPPG</sequence>
<dbReference type="EMBL" id="CP036265">
    <property type="protein sequence ID" value="QDT18088.1"/>
    <property type="molecule type" value="Genomic_DNA"/>
</dbReference>
<dbReference type="AlphaFoldDB" id="A0A517PFD7"/>
<gene>
    <name evidence="1" type="ORF">CA12_42270</name>
</gene>
<evidence type="ECO:0000313" key="1">
    <source>
        <dbReference type="EMBL" id="QDT18088.1"/>
    </source>
</evidence>
<dbReference type="RefSeq" id="WP_145361062.1">
    <property type="nucleotide sequence ID" value="NZ_CP036265.1"/>
</dbReference>
<proteinExistence type="predicted"/>
<name>A0A517PFD7_9PLAN</name>
<keyword evidence="2" id="KW-1185">Reference proteome</keyword>
<protein>
    <submittedName>
        <fullName evidence="1">Uncharacterized protein</fullName>
    </submittedName>
</protein>
<dbReference type="KEGG" id="acaf:CA12_42270"/>
<evidence type="ECO:0000313" key="2">
    <source>
        <dbReference type="Proteomes" id="UP000318741"/>
    </source>
</evidence>